<feature type="region of interest" description="Disordered" evidence="1">
    <location>
        <begin position="1"/>
        <end position="120"/>
    </location>
</feature>
<feature type="compositionally biased region" description="Basic residues" evidence="1">
    <location>
        <begin position="246"/>
        <end position="255"/>
    </location>
</feature>
<name>A0A1S4FEQ8_AEDAE</name>
<dbReference type="InParanoid" id="A0A1S4FEQ8"/>
<organism evidence="2 3">
    <name type="scientific">Aedes aegypti</name>
    <name type="common">Yellowfever mosquito</name>
    <name type="synonym">Culex aegypti</name>
    <dbReference type="NCBI Taxonomy" id="7159"/>
    <lineage>
        <taxon>Eukaryota</taxon>
        <taxon>Metazoa</taxon>
        <taxon>Ecdysozoa</taxon>
        <taxon>Arthropoda</taxon>
        <taxon>Hexapoda</taxon>
        <taxon>Insecta</taxon>
        <taxon>Pterygota</taxon>
        <taxon>Neoptera</taxon>
        <taxon>Endopterygota</taxon>
        <taxon>Diptera</taxon>
        <taxon>Nematocera</taxon>
        <taxon>Culicoidea</taxon>
        <taxon>Culicidae</taxon>
        <taxon>Culicinae</taxon>
        <taxon>Aedini</taxon>
        <taxon>Aedes</taxon>
        <taxon>Stegomyia</taxon>
    </lineage>
</organism>
<feature type="compositionally biased region" description="Basic and acidic residues" evidence="1">
    <location>
        <begin position="1260"/>
        <end position="1275"/>
    </location>
</feature>
<feature type="region of interest" description="Disordered" evidence="1">
    <location>
        <begin position="396"/>
        <end position="561"/>
    </location>
</feature>
<evidence type="ECO:0000313" key="2">
    <source>
        <dbReference type="EnsemblMetazoa" id="AAEL006790-PA"/>
    </source>
</evidence>
<feature type="region of interest" description="Disordered" evidence="1">
    <location>
        <begin position="1062"/>
        <end position="1097"/>
    </location>
</feature>
<dbReference type="OrthoDB" id="8197317at2759"/>
<evidence type="ECO:0000256" key="1">
    <source>
        <dbReference type="SAM" id="MobiDB-lite"/>
    </source>
</evidence>
<feature type="region of interest" description="Disordered" evidence="1">
    <location>
        <begin position="959"/>
        <end position="979"/>
    </location>
</feature>
<sequence>MAMTVAEKGESKESPPSSRTVAGGASENTEPPPPGTEDDVPVQISSKSVASVGGSAPDEEPPPPGTEDAASVQTSSRNTLAVTSSSAIDDEHEEGEIQSDDDEGEGRLEYEDISSEEETNIRERIAQLEAMDDELGKIHQITGASSDDLGHYAFDKRAVIDLGKEDVFECISDEEDVEMYLRRYEPIPKPKLLPVQRKRRVRPLRTSSSLRNVGSSSVNRRHGDMKRKAEKRKHEQQSARKSNLYRNRHKRRKQHMGSSTLVNIVDSTDSEPDYHPIDRARLQVACNINAGKRKTDKENWDALKQKLKLQMQKRKQRQSETSKEVDIITDKPMDVVAKDDEDDEVLQLRLQALKSKAELQPNEVISLVDDPITPQNVSEEQQLRLDALRSAFTKKHEKRLQKKQGERPYSPSDELFLLASPIEEEEEEDDEVQIIEKLPETVEIPDSSDEENGMQLDSDPQCPKPPQFPQIADIDSATSNESRSPTTIAVSSHETPELNDDGSPELEPPSPPIIGDLQSKLPDEDDEETLRNQLLSNLSSTALRPTPIRLTESRPMTPDSMGEEEADALRELILSKMHKKASKKLASSAPKQSEDFQKTDSPNNIPNGPNAVPCEMEPLTISISDPLPVSKETEQMPLSALNPTISTNQLKVQSNPNLITLIGKQKITRKKRKKSLSAAKKMLHPSQQTAATTNQVLAIAVPLPSRTLIKAPVVQTPSPPPLMITTKKLVNNPNKLINLNAPLRIVHSPKERSNLLETYVQKPVAKMVIQVGQSDSDSDPDYYPAPDIHSNPAAELAAEMRLQEAFLRDLDNASPSRVMLESPTYSPTPTVNPDGDGESLPEAPSLASNDVPFEQRLDQFLKTVRSKIDQSQAATATVSTVVAREGGDVVKTGARTAASTPMTAGSGVSAGRGSVAKAARKPILAPAAPNTPLAVRHLPKSAQLEYRRLVARMAQLEKQKQQRVPVPSQLSQPAHPAHPLTKTIINTGPGEATGPGKSHELVVTVNRDRRDVVDLNSPVSNPPQMAQQLPKRGPEPLVKRVLINNAVIAERENVIPRSNIVPKINHEHPPANNGNTSAEVESAGRKESSNQQTEVSTALRRLPSLKEEDRLKVLRIAENRFEKHSQKFAQELQDLIGTVEHAQAERQKQYDLENKVAFLKDKLTVLERALSVHKKRLDVIFPELQESHTKVMSSRKRSIELNNLCMSIGREIYGSHYSPPSTARTEIHEQLKVLTTETKRLKDMRRLSLAEFKELTAEQRRIQQERQKQSIEQELAKSATTTPEPPDQKPMSTAEHFLLNDDGSRSDTNESTLPKNPSDMDVALKQYAKSAPASRSASPIGTLEQDSCPVTLDDAADVASQSGTRFEKYTSPLAFLKNQSALNIPDGVICPYQMRGECIDQDCKFDHFK</sequence>
<feature type="region of interest" description="Disordered" evidence="1">
    <location>
        <begin position="1260"/>
        <end position="1320"/>
    </location>
</feature>
<feature type="region of interest" description="Disordered" evidence="1">
    <location>
        <begin position="817"/>
        <end position="850"/>
    </location>
</feature>
<feature type="compositionally biased region" description="Basic residues" evidence="1">
    <location>
        <begin position="219"/>
        <end position="231"/>
    </location>
</feature>
<feature type="region of interest" description="Disordered" evidence="1">
    <location>
        <begin position="197"/>
        <end position="262"/>
    </location>
</feature>
<keyword evidence="3" id="KW-1185">Reference proteome</keyword>
<feature type="compositionally biased region" description="Acidic residues" evidence="1">
    <location>
        <begin position="88"/>
        <end position="104"/>
    </location>
</feature>
<dbReference type="EnsemblMetazoa" id="AAEL006790-RA">
    <property type="protein sequence ID" value="AAEL006790-PA"/>
    <property type="gene ID" value="AAEL006790"/>
</dbReference>
<reference evidence="2 3" key="1">
    <citation type="submission" date="2017-06" db="EMBL/GenBank/DDBJ databases">
        <title>Aedes aegypti genome working group (AGWG) sequencing and assembly.</title>
        <authorList>
            <consortium name="Aedes aegypti Genome Working Group (AGWG)"/>
            <person name="Matthews B.J."/>
        </authorList>
    </citation>
    <scope>NUCLEOTIDE SEQUENCE [LARGE SCALE GENOMIC DNA]</scope>
    <source>
        <strain evidence="2 3">LVP_AGWG</strain>
    </source>
</reference>
<gene>
    <name evidence="2" type="primary">5579920</name>
</gene>
<evidence type="ECO:0000313" key="3">
    <source>
        <dbReference type="Proteomes" id="UP000008820"/>
    </source>
</evidence>
<evidence type="ECO:0008006" key="4">
    <source>
        <dbReference type="Google" id="ProtNLM"/>
    </source>
</evidence>
<proteinExistence type="predicted"/>
<feature type="region of interest" description="Disordered" evidence="1">
    <location>
        <begin position="892"/>
        <end position="913"/>
    </location>
</feature>
<reference evidence="2" key="2">
    <citation type="submission" date="2020-05" db="UniProtKB">
        <authorList>
            <consortium name="EnsemblMetazoa"/>
        </authorList>
    </citation>
    <scope>IDENTIFICATION</scope>
    <source>
        <strain evidence="2">LVP_AGWG</strain>
    </source>
</reference>
<feature type="compositionally biased region" description="Basic and acidic residues" evidence="1">
    <location>
        <begin position="1298"/>
        <end position="1308"/>
    </location>
</feature>
<dbReference type="VEuPathDB" id="VectorBase:AAEL006790"/>
<feature type="compositionally biased region" description="Low complexity" evidence="1">
    <location>
        <begin position="45"/>
        <end position="56"/>
    </location>
</feature>
<feature type="compositionally biased region" description="Polar residues" evidence="1">
    <location>
        <begin position="531"/>
        <end position="543"/>
    </location>
</feature>
<feature type="compositionally biased region" description="Polar residues" evidence="1">
    <location>
        <begin position="476"/>
        <end position="493"/>
    </location>
</feature>
<feature type="compositionally biased region" description="Low complexity" evidence="1">
    <location>
        <begin position="205"/>
        <end position="218"/>
    </location>
</feature>
<protein>
    <recommendedName>
        <fullName evidence="4">Zinc-finger domain-containing protein</fullName>
    </recommendedName>
</protein>
<feature type="region of interest" description="Disordered" evidence="1">
    <location>
        <begin position="580"/>
        <end position="609"/>
    </location>
</feature>
<feature type="compositionally biased region" description="Polar residues" evidence="1">
    <location>
        <begin position="71"/>
        <end position="87"/>
    </location>
</feature>
<accession>A0A1S4FEQ8</accession>
<feature type="compositionally biased region" description="Low complexity" evidence="1">
    <location>
        <begin position="904"/>
        <end position="913"/>
    </location>
</feature>
<feature type="compositionally biased region" description="Acidic residues" evidence="1">
    <location>
        <begin position="422"/>
        <end position="433"/>
    </location>
</feature>
<dbReference type="FunCoup" id="A0A1S4FEQ8">
    <property type="interactions" value="9"/>
</dbReference>
<dbReference type="Proteomes" id="UP000008820">
    <property type="component" value="Chromosome 3"/>
</dbReference>